<dbReference type="InterPro" id="IPR050229">
    <property type="entry name" value="GlpE_sulfurtransferase"/>
</dbReference>
<feature type="signal peptide" evidence="1">
    <location>
        <begin position="1"/>
        <end position="22"/>
    </location>
</feature>
<dbReference type="PANTHER" id="PTHR43031:SF16">
    <property type="entry name" value="OXIDOREDUCTASE"/>
    <property type="match status" value="1"/>
</dbReference>
<dbReference type="Proteomes" id="UP000635726">
    <property type="component" value="Unassembled WGS sequence"/>
</dbReference>
<keyword evidence="4" id="KW-1185">Reference proteome</keyword>
<dbReference type="EMBL" id="BMOE01000001">
    <property type="protein sequence ID" value="GGJ65731.1"/>
    <property type="molecule type" value="Genomic_DNA"/>
</dbReference>
<feature type="chain" id="PRO_5036768369" description="Rhodanese domain-containing protein" evidence="1">
    <location>
        <begin position="23"/>
        <end position="125"/>
    </location>
</feature>
<dbReference type="CDD" id="cd00158">
    <property type="entry name" value="RHOD"/>
    <property type="match status" value="1"/>
</dbReference>
<evidence type="ECO:0000313" key="4">
    <source>
        <dbReference type="Proteomes" id="UP000635726"/>
    </source>
</evidence>
<sequence length="125" mass="13319">MRLRSLLLPALAVTLLASPAGAASTPFLTPAQLRQAMRHKTFVLVNVHVPNEGTIPGTDLTLPYDTVASSAALPANRAADIVLYCRSGHMSAIARRTLQGLGYTHVRELQGGFNAWAAAGYPLNR</sequence>
<comment type="caution">
    <text evidence="3">The sequence shown here is derived from an EMBL/GenBank/DDBJ whole genome shotgun (WGS) entry which is preliminary data.</text>
</comment>
<dbReference type="InterPro" id="IPR036873">
    <property type="entry name" value="Rhodanese-like_dom_sf"/>
</dbReference>
<name>A0A917UL35_9DEIO</name>
<protein>
    <recommendedName>
        <fullName evidence="2">Rhodanese domain-containing protein</fullName>
    </recommendedName>
</protein>
<feature type="domain" description="Rhodanese" evidence="2">
    <location>
        <begin position="62"/>
        <end position="125"/>
    </location>
</feature>
<dbReference type="PROSITE" id="PS50206">
    <property type="entry name" value="RHODANESE_3"/>
    <property type="match status" value="1"/>
</dbReference>
<reference evidence="3" key="1">
    <citation type="journal article" date="2014" name="Int. J. Syst. Evol. Microbiol.">
        <title>Complete genome sequence of Corynebacterium casei LMG S-19264T (=DSM 44701T), isolated from a smear-ripened cheese.</title>
        <authorList>
            <consortium name="US DOE Joint Genome Institute (JGI-PGF)"/>
            <person name="Walter F."/>
            <person name="Albersmeier A."/>
            <person name="Kalinowski J."/>
            <person name="Ruckert C."/>
        </authorList>
    </citation>
    <scope>NUCLEOTIDE SEQUENCE</scope>
    <source>
        <strain evidence="3">JCM 14371</strain>
    </source>
</reference>
<organism evidence="3 4">
    <name type="scientific">Deinococcus aquiradiocola</name>
    <dbReference type="NCBI Taxonomy" id="393059"/>
    <lineage>
        <taxon>Bacteria</taxon>
        <taxon>Thermotogati</taxon>
        <taxon>Deinococcota</taxon>
        <taxon>Deinococci</taxon>
        <taxon>Deinococcales</taxon>
        <taxon>Deinococcaceae</taxon>
        <taxon>Deinococcus</taxon>
    </lineage>
</organism>
<gene>
    <name evidence="3" type="ORF">GCM10008939_07110</name>
</gene>
<evidence type="ECO:0000259" key="2">
    <source>
        <dbReference type="PROSITE" id="PS50206"/>
    </source>
</evidence>
<dbReference type="RefSeq" id="WP_188960808.1">
    <property type="nucleotide sequence ID" value="NZ_BMOE01000001.1"/>
</dbReference>
<evidence type="ECO:0000313" key="3">
    <source>
        <dbReference type="EMBL" id="GGJ65731.1"/>
    </source>
</evidence>
<dbReference type="SMART" id="SM00450">
    <property type="entry name" value="RHOD"/>
    <property type="match status" value="1"/>
</dbReference>
<dbReference type="Gene3D" id="3.40.250.10">
    <property type="entry name" value="Rhodanese-like domain"/>
    <property type="match status" value="1"/>
</dbReference>
<reference evidence="3" key="2">
    <citation type="submission" date="2020-09" db="EMBL/GenBank/DDBJ databases">
        <authorList>
            <person name="Sun Q."/>
            <person name="Ohkuma M."/>
        </authorList>
    </citation>
    <scope>NUCLEOTIDE SEQUENCE</scope>
    <source>
        <strain evidence="3">JCM 14371</strain>
    </source>
</reference>
<proteinExistence type="predicted"/>
<accession>A0A917UL35</accession>
<evidence type="ECO:0000256" key="1">
    <source>
        <dbReference type="SAM" id="SignalP"/>
    </source>
</evidence>
<dbReference type="Pfam" id="PF00581">
    <property type="entry name" value="Rhodanese"/>
    <property type="match status" value="1"/>
</dbReference>
<dbReference type="SUPFAM" id="SSF52821">
    <property type="entry name" value="Rhodanese/Cell cycle control phosphatase"/>
    <property type="match status" value="1"/>
</dbReference>
<keyword evidence="1" id="KW-0732">Signal</keyword>
<dbReference type="InterPro" id="IPR001763">
    <property type="entry name" value="Rhodanese-like_dom"/>
</dbReference>
<dbReference type="AlphaFoldDB" id="A0A917UL35"/>
<dbReference type="PANTHER" id="PTHR43031">
    <property type="entry name" value="FAD-DEPENDENT OXIDOREDUCTASE"/>
    <property type="match status" value="1"/>
</dbReference>